<comment type="similarity">
    <text evidence="1">Belongs to the protein-tyrosine phosphatase family. Non-receptor class dual specificity subfamily.</text>
</comment>
<keyword evidence="7" id="KW-1185">Reference proteome</keyword>
<dbReference type="EMBL" id="MNAD01000423">
    <property type="protein sequence ID" value="OJT13151.1"/>
    <property type="molecule type" value="Genomic_DNA"/>
</dbReference>
<evidence type="ECO:0000256" key="2">
    <source>
        <dbReference type="ARBA" id="ARBA00013064"/>
    </source>
</evidence>
<dbReference type="Pfam" id="PF00782">
    <property type="entry name" value="DSPc"/>
    <property type="match status" value="1"/>
</dbReference>
<organism evidence="6 7">
    <name type="scientific">Trametes pubescens</name>
    <name type="common">White-rot fungus</name>
    <dbReference type="NCBI Taxonomy" id="154538"/>
    <lineage>
        <taxon>Eukaryota</taxon>
        <taxon>Fungi</taxon>
        <taxon>Dikarya</taxon>
        <taxon>Basidiomycota</taxon>
        <taxon>Agaricomycotina</taxon>
        <taxon>Agaricomycetes</taxon>
        <taxon>Polyporales</taxon>
        <taxon>Polyporaceae</taxon>
        <taxon>Trametes</taxon>
    </lineage>
</organism>
<evidence type="ECO:0000313" key="7">
    <source>
        <dbReference type="Proteomes" id="UP000184267"/>
    </source>
</evidence>
<dbReference type="InterPro" id="IPR000387">
    <property type="entry name" value="Tyr_Pase_dom"/>
</dbReference>
<dbReference type="PANTHER" id="PTHR45848">
    <property type="entry name" value="DUAL SPECIFICITY PROTEIN PHOSPHATASE 12 FAMILY MEMBER"/>
    <property type="match status" value="1"/>
</dbReference>
<dbReference type="InterPro" id="IPR020422">
    <property type="entry name" value="TYR_PHOSPHATASE_DUAL_dom"/>
</dbReference>
<dbReference type="Proteomes" id="UP000184267">
    <property type="component" value="Unassembled WGS sequence"/>
</dbReference>
<dbReference type="SUPFAM" id="SSF52799">
    <property type="entry name" value="(Phosphotyrosine protein) phosphatases II"/>
    <property type="match status" value="1"/>
</dbReference>
<evidence type="ECO:0000256" key="3">
    <source>
        <dbReference type="ARBA" id="ARBA00022801"/>
    </source>
</evidence>
<name>A0A1M2VZV7_TRAPU</name>
<dbReference type="STRING" id="154538.A0A1M2VZV7"/>
<dbReference type="EC" id="3.1.3.48" evidence="2"/>
<keyword evidence="3" id="KW-0378">Hydrolase</keyword>
<evidence type="ECO:0000313" key="6">
    <source>
        <dbReference type="EMBL" id="OJT13151.1"/>
    </source>
</evidence>
<dbReference type="GO" id="GO:0008138">
    <property type="term" value="F:protein tyrosine/serine/threonine phosphatase activity"/>
    <property type="evidence" value="ECO:0007669"/>
    <property type="project" value="TreeGrafter"/>
</dbReference>
<sequence>MSMDEVVHNLWVGDLPGALDNDKLRAHKIRTVLTAIRGRLSVHLYALDAQRTPDEQTLERHQIKFNKDHTDSSDILQYFVPAITFIQAELDKDHGVLVHCQTDISEFGSMVVRSLGDNLVLGRSASIVAAYLMVSQGLDPAGALEAIRRVRPDVQPNDDFIRQLKIFYKASFKVSKHDKETRLLYLERAVREVMSTSWQLGSSCSTMVNWDHL</sequence>
<proteinExistence type="inferred from homology"/>
<feature type="domain" description="Tyrosine specific protein phosphatases" evidence="5">
    <location>
        <begin position="77"/>
        <end position="154"/>
    </location>
</feature>
<evidence type="ECO:0000256" key="1">
    <source>
        <dbReference type="ARBA" id="ARBA00008601"/>
    </source>
</evidence>
<accession>A0A1M2VZV7</accession>
<dbReference type="Gene3D" id="3.90.190.10">
    <property type="entry name" value="Protein tyrosine phosphatase superfamily"/>
    <property type="match status" value="1"/>
</dbReference>
<dbReference type="GO" id="GO:0004725">
    <property type="term" value="F:protein tyrosine phosphatase activity"/>
    <property type="evidence" value="ECO:0007669"/>
    <property type="project" value="UniProtKB-EC"/>
</dbReference>
<dbReference type="AlphaFoldDB" id="A0A1M2VZV7"/>
<gene>
    <name evidence="6" type="ORF">TRAPUB_10306</name>
</gene>
<protein>
    <recommendedName>
        <fullName evidence="2">protein-tyrosine-phosphatase</fullName>
        <ecNumber evidence="2">3.1.3.48</ecNumber>
    </recommendedName>
</protein>
<evidence type="ECO:0000259" key="5">
    <source>
        <dbReference type="PROSITE" id="PS50056"/>
    </source>
</evidence>
<dbReference type="PANTHER" id="PTHR45848:SF4">
    <property type="entry name" value="DUAL SPECIFICITY PROTEIN PHOSPHATASE 12"/>
    <property type="match status" value="1"/>
</dbReference>
<dbReference type="OrthoDB" id="2017893at2759"/>
<evidence type="ECO:0000256" key="4">
    <source>
        <dbReference type="ARBA" id="ARBA00022912"/>
    </source>
</evidence>
<dbReference type="PROSITE" id="PS50056">
    <property type="entry name" value="TYR_PHOSPHATASE_2"/>
    <property type="match status" value="1"/>
</dbReference>
<reference evidence="6 7" key="1">
    <citation type="submission" date="2016-10" db="EMBL/GenBank/DDBJ databases">
        <title>Genome sequence of the basidiomycete white-rot fungus Trametes pubescens.</title>
        <authorList>
            <person name="Makela M.R."/>
            <person name="Granchi Z."/>
            <person name="Peng M."/>
            <person name="De Vries R.P."/>
            <person name="Grigoriev I."/>
            <person name="Riley R."/>
            <person name="Hilden K."/>
        </authorList>
    </citation>
    <scope>NUCLEOTIDE SEQUENCE [LARGE SCALE GENOMIC DNA]</scope>
    <source>
        <strain evidence="6 7">FBCC735</strain>
    </source>
</reference>
<comment type="caution">
    <text evidence="6">The sequence shown here is derived from an EMBL/GenBank/DDBJ whole genome shotgun (WGS) entry which is preliminary data.</text>
</comment>
<dbReference type="CDD" id="cd14498">
    <property type="entry name" value="DSP"/>
    <property type="match status" value="1"/>
</dbReference>
<dbReference type="SMART" id="SM00195">
    <property type="entry name" value="DSPc"/>
    <property type="match status" value="1"/>
</dbReference>
<dbReference type="GO" id="GO:0005634">
    <property type="term" value="C:nucleus"/>
    <property type="evidence" value="ECO:0007669"/>
    <property type="project" value="TreeGrafter"/>
</dbReference>
<dbReference type="InterPro" id="IPR029021">
    <property type="entry name" value="Prot-tyrosine_phosphatase-like"/>
</dbReference>
<keyword evidence="4" id="KW-0904">Protein phosphatase</keyword>
<dbReference type="InterPro" id="IPR000340">
    <property type="entry name" value="Dual-sp_phosphatase_cat-dom"/>
</dbReference>